<organism evidence="13 14">
    <name type="scientific">Coccidioides immitis H538.4</name>
    <dbReference type="NCBI Taxonomy" id="396776"/>
    <lineage>
        <taxon>Eukaryota</taxon>
        <taxon>Fungi</taxon>
        <taxon>Dikarya</taxon>
        <taxon>Ascomycota</taxon>
        <taxon>Pezizomycotina</taxon>
        <taxon>Eurotiomycetes</taxon>
        <taxon>Eurotiomycetidae</taxon>
        <taxon>Onygenales</taxon>
        <taxon>Onygenaceae</taxon>
        <taxon>Coccidioides</taxon>
    </lineage>
</organism>
<evidence type="ECO:0000313" key="14">
    <source>
        <dbReference type="Proteomes" id="UP000054563"/>
    </source>
</evidence>
<dbReference type="Pfam" id="PF03198">
    <property type="entry name" value="Glyco_hydro_72"/>
    <property type="match status" value="1"/>
</dbReference>
<keyword evidence="8 10" id="KW-0449">Lipoprotein</keyword>
<evidence type="ECO:0000256" key="11">
    <source>
        <dbReference type="SAM" id="MobiDB-lite"/>
    </source>
</evidence>
<dbReference type="GO" id="GO:0042124">
    <property type="term" value="F:1,3-beta-glucanosyltransferase activity"/>
    <property type="evidence" value="ECO:0007669"/>
    <property type="project" value="TreeGrafter"/>
</dbReference>
<gene>
    <name evidence="13" type="ORF">CIHG_06218</name>
</gene>
<evidence type="ECO:0000256" key="3">
    <source>
        <dbReference type="ARBA" id="ARBA00022622"/>
    </source>
</evidence>
<keyword evidence="12" id="KW-1133">Transmembrane helix</keyword>
<feature type="signal peptide" evidence="10">
    <location>
        <begin position="1"/>
        <end position="21"/>
    </location>
</feature>
<feature type="compositionally biased region" description="Basic and acidic residues" evidence="11">
    <location>
        <begin position="379"/>
        <end position="388"/>
    </location>
</feature>
<dbReference type="STRING" id="396776.A0A0J8RUD8"/>
<evidence type="ECO:0000256" key="12">
    <source>
        <dbReference type="SAM" id="Phobius"/>
    </source>
</evidence>
<accession>A0A0J8RUD8</accession>
<evidence type="ECO:0000256" key="5">
    <source>
        <dbReference type="ARBA" id="ARBA00022729"/>
    </source>
</evidence>
<dbReference type="InterPro" id="IPR004886">
    <property type="entry name" value="Glucanosyltransferase"/>
</dbReference>
<name>A0A0J8RUD8_COCIT</name>
<evidence type="ECO:0000256" key="4">
    <source>
        <dbReference type="ARBA" id="ARBA00022679"/>
    </source>
</evidence>
<evidence type="ECO:0000256" key="9">
    <source>
        <dbReference type="ARBA" id="ARBA00025026"/>
    </source>
</evidence>
<dbReference type="GO" id="GO:0071970">
    <property type="term" value="P:fungal-type cell wall (1-&gt;3)-beta-D-glucan biosynthetic process"/>
    <property type="evidence" value="ECO:0007669"/>
    <property type="project" value="TreeGrafter"/>
</dbReference>
<dbReference type="GO" id="GO:0031505">
    <property type="term" value="P:fungal-type cell wall organization"/>
    <property type="evidence" value="ECO:0007669"/>
    <property type="project" value="TreeGrafter"/>
</dbReference>
<dbReference type="Gene3D" id="3.20.20.80">
    <property type="entry name" value="Glycosidases"/>
    <property type="match status" value="1"/>
</dbReference>
<comment type="similarity">
    <text evidence="2 10">Belongs to the glycosyl hydrolase 72 family.</text>
</comment>
<dbReference type="EC" id="2.4.1.-" evidence="10"/>
<dbReference type="PANTHER" id="PTHR31468">
    <property type="entry name" value="1,3-BETA-GLUCANOSYLTRANSFERASE GAS1"/>
    <property type="match status" value="1"/>
</dbReference>
<dbReference type="InterPro" id="IPR017853">
    <property type="entry name" value="GH"/>
</dbReference>
<dbReference type="SUPFAM" id="SSF51445">
    <property type="entry name" value="(Trans)glycosidases"/>
    <property type="match status" value="1"/>
</dbReference>
<dbReference type="eggNOG" id="ENOG502QRZZ">
    <property type="taxonomic scope" value="Eukaryota"/>
</dbReference>
<evidence type="ECO:0000256" key="10">
    <source>
        <dbReference type="RuleBase" id="RU361209"/>
    </source>
</evidence>
<keyword evidence="5 10" id="KW-0732">Signal</keyword>
<dbReference type="GO" id="GO:0098552">
    <property type="term" value="C:side of membrane"/>
    <property type="evidence" value="ECO:0007669"/>
    <property type="project" value="UniProtKB-KW"/>
</dbReference>
<keyword evidence="7" id="KW-0325">Glycoprotein</keyword>
<dbReference type="FunFam" id="3.20.20.80:FF:000032">
    <property type="entry name" value="1,3-beta-glucanosyltransferase"/>
    <property type="match status" value="1"/>
</dbReference>
<sequence>MKPSSVSLVAAAAMGATSAYAGVVTARGSKTPAITIKGNAFFQGDERFYIRGLDYQPVGGKQLNISPNGGSSKVEDPIAETETCKRDIEYFKELGVNTIRIYTVDNSKNHDECMKALSDAGIYLVLDVNTPKYSINRKEPKASYNDVYLQNAFATVEMFAKYDNTLAFFSGNEVINDGETSNTAPYVKAVTRDIRQFIRARGLRKVPVGYSAADIDTNRLEMAQYMNCGTDDERSDFFAFNDYSWCSPSSFTTSGWDQKVENFTGYGLPLFLSEYGCNTNKRDWGEVKALYSDKMTPVYSGGLVYEYSQEPSNYGLVQLGKGKPKELDDFKALAKAFKGTKNPSGDGGYNSTGGANPCPKKNAPNWDVDSESLPAIPEPAKKFMKDGPGEGPGLSGKGSQNAGTQSSGTATPGSGSVDPTSSGGAAAGLRPEFGIAPMMCAMLVVLSSMFGASFIFMV</sequence>
<feature type="region of interest" description="Disordered" evidence="11">
    <location>
        <begin position="341"/>
        <end position="424"/>
    </location>
</feature>
<proteinExistence type="inferred from homology"/>
<dbReference type="GO" id="GO:0005886">
    <property type="term" value="C:plasma membrane"/>
    <property type="evidence" value="ECO:0007669"/>
    <property type="project" value="UniProtKB-SubCell"/>
</dbReference>
<evidence type="ECO:0000256" key="6">
    <source>
        <dbReference type="ARBA" id="ARBA00023136"/>
    </source>
</evidence>
<keyword evidence="3 10" id="KW-0336">GPI-anchor</keyword>
<keyword evidence="4 10" id="KW-0808">Transferase</keyword>
<evidence type="ECO:0000256" key="2">
    <source>
        <dbReference type="ARBA" id="ARBA00007528"/>
    </source>
</evidence>
<feature type="compositionally biased region" description="Polar residues" evidence="11">
    <location>
        <begin position="400"/>
        <end position="423"/>
    </location>
</feature>
<dbReference type="Proteomes" id="UP000054563">
    <property type="component" value="Unassembled WGS sequence"/>
</dbReference>
<dbReference type="OrthoDB" id="421038at2759"/>
<evidence type="ECO:0000256" key="7">
    <source>
        <dbReference type="ARBA" id="ARBA00023180"/>
    </source>
</evidence>
<evidence type="ECO:0000313" key="13">
    <source>
        <dbReference type="EMBL" id="KMU88417.1"/>
    </source>
</evidence>
<evidence type="ECO:0000256" key="8">
    <source>
        <dbReference type="ARBA" id="ARBA00023288"/>
    </source>
</evidence>
<dbReference type="VEuPathDB" id="FungiDB:CIHG_06218"/>
<keyword evidence="6 10" id="KW-0472">Membrane</keyword>
<dbReference type="AlphaFoldDB" id="A0A0J8RUD8"/>
<reference evidence="14" key="1">
    <citation type="journal article" date="2010" name="Genome Res.">
        <title>Population genomic sequencing of Coccidioides fungi reveals recent hybridization and transposon control.</title>
        <authorList>
            <person name="Neafsey D.E."/>
            <person name="Barker B.M."/>
            <person name="Sharpton T.J."/>
            <person name="Stajich J.E."/>
            <person name="Park D.J."/>
            <person name="Whiston E."/>
            <person name="Hung C.-Y."/>
            <person name="McMahan C."/>
            <person name="White J."/>
            <person name="Sykes S."/>
            <person name="Heiman D."/>
            <person name="Young S."/>
            <person name="Zeng Q."/>
            <person name="Abouelleil A."/>
            <person name="Aftuck L."/>
            <person name="Bessette D."/>
            <person name="Brown A."/>
            <person name="FitzGerald M."/>
            <person name="Lui A."/>
            <person name="Macdonald J.P."/>
            <person name="Priest M."/>
            <person name="Orbach M.J."/>
            <person name="Galgiani J.N."/>
            <person name="Kirkland T.N."/>
            <person name="Cole G.T."/>
            <person name="Birren B.W."/>
            <person name="Henn M.R."/>
            <person name="Taylor J.W."/>
            <person name="Rounsley S.D."/>
        </authorList>
    </citation>
    <scope>NUCLEOTIDE SEQUENCE [LARGE SCALE GENOMIC DNA]</scope>
    <source>
        <strain evidence="14">H538.4</strain>
    </source>
</reference>
<comment type="function">
    <text evidence="9">Splits internally a 1,3-beta-glucan molecule and transfers the newly generated reducing end (the donor) to the non-reducing end of another 1,3-beta-glucan molecule (the acceptor) forming a 1,3-beta linkage, resulting in the elongation of 1,3-beta-glucan chains in the cell wall. Involved in cell wall morphogenesis.</text>
</comment>
<protein>
    <recommendedName>
        <fullName evidence="10">1,3-beta-glucanosyltransferase</fullName>
        <ecNumber evidence="10">2.4.1.-</ecNumber>
    </recommendedName>
</protein>
<dbReference type="EMBL" id="DS017004">
    <property type="protein sequence ID" value="KMU88417.1"/>
    <property type="molecule type" value="Genomic_DNA"/>
</dbReference>
<comment type="subcellular location">
    <subcellularLocation>
        <location evidence="1 10">Cell membrane</location>
        <topology evidence="1 10">Lipid-anchor</topology>
        <topology evidence="1 10">GPI-anchor</topology>
    </subcellularLocation>
</comment>
<feature type="transmembrane region" description="Helical" evidence="12">
    <location>
        <begin position="435"/>
        <end position="457"/>
    </location>
</feature>
<dbReference type="PANTHER" id="PTHR31468:SF5">
    <property type="entry name" value="1,3-BETA-GLUCANOSYLTRANSFERASE GAS5"/>
    <property type="match status" value="1"/>
</dbReference>
<feature type="chain" id="PRO_5005120347" description="1,3-beta-glucanosyltransferase" evidence="10">
    <location>
        <begin position="22"/>
        <end position="458"/>
    </location>
</feature>
<evidence type="ECO:0000256" key="1">
    <source>
        <dbReference type="ARBA" id="ARBA00004609"/>
    </source>
</evidence>
<keyword evidence="12" id="KW-0812">Transmembrane</keyword>